<dbReference type="Pfam" id="PF01636">
    <property type="entry name" value="APH"/>
    <property type="match status" value="1"/>
</dbReference>
<dbReference type="InterPro" id="IPR011009">
    <property type="entry name" value="Kinase-like_dom_sf"/>
</dbReference>
<evidence type="ECO:0000313" key="3">
    <source>
        <dbReference type="Proteomes" id="UP000322634"/>
    </source>
</evidence>
<dbReference type="OrthoDB" id="2570531at2"/>
<evidence type="ECO:0000313" key="2">
    <source>
        <dbReference type="EMBL" id="TYC17403.1"/>
    </source>
</evidence>
<dbReference type="Gene3D" id="3.90.1200.10">
    <property type="match status" value="1"/>
</dbReference>
<keyword evidence="3" id="KW-1185">Reference proteome</keyword>
<keyword evidence="2" id="KW-0808">Transferase</keyword>
<dbReference type="AlphaFoldDB" id="A0A5D0UIH7"/>
<reference evidence="2 3" key="1">
    <citation type="submission" date="2019-08" db="EMBL/GenBank/DDBJ databases">
        <title>Actinomadura sp. nov. CYP1-5 isolated from mountain soil.</title>
        <authorList>
            <person name="Songsumanus A."/>
            <person name="Kuncharoen N."/>
            <person name="Kudo T."/>
            <person name="Yuki M."/>
            <person name="Igarashi Y."/>
            <person name="Tanasupawat S."/>
        </authorList>
    </citation>
    <scope>NUCLEOTIDE SEQUENCE [LARGE SCALE GENOMIC DNA]</scope>
    <source>
        <strain evidence="2 3">GKU157</strain>
    </source>
</reference>
<organism evidence="2 3">
    <name type="scientific">Actinomadura syzygii</name>
    <dbReference type="NCBI Taxonomy" id="1427538"/>
    <lineage>
        <taxon>Bacteria</taxon>
        <taxon>Bacillati</taxon>
        <taxon>Actinomycetota</taxon>
        <taxon>Actinomycetes</taxon>
        <taxon>Streptosporangiales</taxon>
        <taxon>Thermomonosporaceae</taxon>
        <taxon>Actinomadura</taxon>
    </lineage>
</organism>
<feature type="domain" description="Aminoglycoside phosphotransferase" evidence="1">
    <location>
        <begin position="120"/>
        <end position="220"/>
    </location>
</feature>
<dbReference type="EMBL" id="VSFF01000002">
    <property type="protein sequence ID" value="TYC17403.1"/>
    <property type="molecule type" value="Genomic_DNA"/>
</dbReference>
<protein>
    <submittedName>
        <fullName evidence="2">Phosphotransferase</fullName>
    </submittedName>
</protein>
<dbReference type="SUPFAM" id="SSF56112">
    <property type="entry name" value="Protein kinase-like (PK-like)"/>
    <property type="match status" value="1"/>
</dbReference>
<dbReference type="InterPro" id="IPR002575">
    <property type="entry name" value="Aminoglycoside_PTrfase"/>
</dbReference>
<accession>A0A5D0UIH7</accession>
<sequence>MRGEWARLPAKVRDAIMERTGAVRIVQAPGGGSNVDLAVTVSGPSGRVFIKAAPRVSPSEDGPRVRALRREAAVNPCVPELAPRLHWTVESGGWLALGFEHVEGRLSDYSPGSPDLVTLAEAVQRLQATPCPDAVVMRVERRWESLSDDVSPMAGNALLHTDLNPHNLLIGPDRRFHVVDWGFASRGAPWIEIGQVIPWLVHAGHSPAEAERWAAQFPSWLQADPADIDLYAHLSAERWNQISAARPKSHVSTNLLLAREWSSHRRRRR</sequence>
<gene>
    <name evidence="2" type="ORF">FXF65_05160</name>
</gene>
<proteinExistence type="predicted"/>
<comment type="caution">
    <text evidence="2">The sequence shown here is derived from an EMBL/GenBank/DDBJ whole genome shotgun (WGS) entry which is preliminary data.</text>
</comment>
<name>A0A5D0UIH7_9ACTN</name>
<dbReference type="Proteomes" id="UP000322634">
    <property type="component" value="Unassembled WGS sequence"/>
</dbReference>
<dbReference type="GO" id="GO:0016740">
    <property type="term" value="F:transferase activity"/>
    <property type="evidence" value="ECO:0007669"/>
    <property type="project" value="UniProtKB-KW"/>
</dbReference>
<evidence type="ECO:0000259" key="1">
    <source>
        <dbReference type="Pfam" id="PF01636"/>
    </source>
</evidence>